<dbReference type="Proteomes" id="UP000196587">
    <property type="component" value="Unassembled WGS sequence"/>
</dbReference>
<sequence>MFVAPNASYIKAKKIREYYLIFLLLFIAGVISAGRLLGIGADYNGYRELFTHEGFKRDSIEPAYRFLRYLNDYLFDGHVAPIYFISVITALSLKIRAFRSLSSHWNVVLFLYFLSFFFVHEYTQIRAAVAIGIFLCSIKDINENRSFCFFIKMLIATLFHYSAMIMLFCWIYTRMARSIKFCVVVTLTGVVFSIFFVEFASNLTKYVYLLQDLIGLNKSGGESDFMSPWNLKYATLLFLFLLVSTLIKKEDSLNFTLYKIFSFGLCCYYYLLPLQLPVISVRFAEFYSVVYVILMVNMAYNKDYCTVKRGYLLLFISFGVTVLYGYAAMKTITII</sequence>
<evidence type="ECO:0000313" key="3">
    <source>
        <dbReference type="Proteomes" id="UP000196587"/>
    </source>
</evidence>
<evidence type="ECO:0000313" key="2">
    <source>
        <dbReference type="EMBL" id="OUP36389.1"/>
    </source>
</evidence>
<feature type="transmembrane region" description="Helical" evidence="1">
    <location>
        <begin position="18"/>
        <end position="41"/>
    </location>
</feature>
<feature type="transmembrane region" description="Helical" evidence="1">
    <location>
        <begin position="179"/>
        <end position="200"/>
    </location>
</feature>
<evidence type="ECO:0008006" key="4">
    <source>
        <dbReference type="Google" id="ProtNLM"/>
    </source>
</evidence>
<feature type="transmembrane region" description="Helical" evidence="1">
    <location>
        <begin position="149"/>
        <end position="172"/>
    </location>
</feature>
<feature type="transmembrane region" description="Helical" evidence="1">
    <location>
        <begin position="255"/>
        <end position="272"/>
    </location>
</feature>
<evidence type="ECO:0000256" key="1">
    <source>
        <dbReference type="SAM" id="Phobius"/>
    </source>
</evidence>
<keyword evidence="1" id="KW-0472">Membrane</keyword>
<accession>A0A1Y4K049</accession>
<gene>
    <name evidence="2" type="ORF">B5F24_00365</name>
</gene>
<feature type="transmembrane region" description="Helical" evidence="1">
    <location>
        <begin position="73"/>
        <end position="93"/>
    </location>
</feature>
<organism evidence="2 3">
    <name type="scientific">Bacteroides clarus</name>
    <dbReference type="NCBI Taxonomy" id="626929"/>
    <lineage>
        <taxon>Bacteria</taxon>
        <taxon>Pseudomonadati</taxon>
        <taxon>Bacteroidota</taxon>
        <taxon>Bacteroidia</taxon>
        <taxon>Bacteroidales</taxon>
        <taxon>Bacteroidaceae</taxon>
        <taxon>Bacteroides</taxon>
    </lineage>
</organism>
<protein>
    <recommendedName>
        <fullName evidence="4">EpsG family protein</fullName>
    </recommendedName>
</protein>
<keyword evidence="1" id="KW-1133">Transmembrane helix</keyword>
<comment type="caution">
    <text evidence="2">The sequence shown here is derived from an EMBL/GenBank/DDBJ whole genome shotgun (WGS) entry which is preliminary data.</text>
</comment>
<feature type="transmembrane region" description="Helical" evidence="1">
    <location>
        <begin position="231"/>
        <end position="248"/>
    </location>
</feature>
<dbReference type="RefSeq" id="WP_087411858.1">
    <property type="nucleotide sequence ID" value="NZ_CALIXP010000055.1"/>
</dbReference>
<dbReference type="AlphaFoldDB" id="A0A1Y4K049"/>
<feature type="transmembrane region" description="Helical" evidence="1">
    <location>
        <begin position="105"/>
        <end position="123"/>
    </location>
</feature>
<feature type="transmembrane region" description="Helical" evidence="1">
    <location>
        <begin position="278"/>
        <end position="299"/>
    </location>
</feature>
<dbReference type="EMBL" id="NFKE01000001">
    <property type="protein sequence ID" value="OUP36389.1"/>
    <property type="molecule type" value="Genomic_DNA"/>
</dbReference>
<proteinExistence type="predicted"/>
<reference evidence="3" key="1">
    <citation type="submission" date="2017-04" db="EMBL/GenBank/DDBJ databases">
        <title>Function of individual gut microbiota members based on whole genome sequencing of pure cultures obtained from chicken caecum.</title>
        <authorList>
            <person name="Medvecky M."/>
            <person name="Cejkova D."/>
            <person name="Polansky O."/>
            <person name="Karasova D."/>
            <person name="Kubasova T."/>
            <person name="Cizek A."/>
            <person name="Rychlik I."/>
        </authorList>
    </citation>
    <scope>NUCLEOTIDE SEQUENCE [LARGE SCALE GENOMIC DNA]</scope>
    <source>
        <strain evidence="3">An189</strain>
    </source>
</reference>
<name>A0A1Y4K049_9BACE</name>
<feature type="transmembrane region" description="Helical" evidence="1">
    <location>
        <begin position="311"/>
        <end position="329"/>
    </location>
</feature>
<keyword evidence="1" id="KW-0812">Transmembrane</keyword>
<dbReference type="InterPro" id="IPR049458">
    <property type="entry name" value="EpsG-like"/>
</dbReference>
<dbReference type="Pfam" id="PF14897">
    <property type="entry name" value="EpsG"/>
    <property type="match status" value="1"/>
</dbReference>